<dbReference type="FunFam" id="3.40.390.10:FF:000002">
    <property type="entry name" value="Disintegrin and metalloproteinase domain-containing protein 22"/>
    <property type="match status" value="1"/>
</dbReference>
<dbReference type="InterPro" id="IPR034027">
    <property type="entry name" value="Reprolysin_adamalysin"/>
</dbReference>
<proteinExistence type="predicted"/>
<name>A0A6P8R6V8_GEOSA</name>
<evidence type="ECO:0000259" key="4">
    <source>
        <dbReference type="PROSITE" id="PS50214"/>
    </source>
</evidence>
<feature type="disulfide bond" evidence="2">
    <location>
        <begin position="407"/>
        <end position="427"/>
    </location>
</feature>
<dbReference type="Gene3D" id="3.40.390.10">
    <property type="entry name" value="Collagenase (Catalytic Domain)"/>
    <property type="match status" value="1"/>
</dbReference>
<dbReference type="PRINTS" id="PR00289">
    <property type="entry name" value="DISINTEGRIN"/>
</dbReference>
<dbReference type="SUPFAM" id="SSF55486">
    <property type="entry name" value="Metalloproteases ('zincins'), catalytic domain"/>
    <property type="match status" value="1"/>
</dbReference>
<dbReference type="InterPro" id="IPR001762">
    <property type="entry name" value="Disintegrin_dom"/>
</dbReference>
<dbReference type="AlphaFoldDB" id="A0A6P8R6V8"/>
<evidence type="ECO:0000259" key="5">
    <source>
        <dbReference type="PROSITE" id="PS50215"/>
    </source>
</evidence>
<dbReference type="GO" id="GO:0004222">
    <property type="term" value="F:metalloendopeptidase activity"/>
    <property type="evidence" value="ECO:0007669"/>
    <property type="project" value="InterPro"/>
</dbReference>
<dbReference type="PANTHER" id="PTHR11905:SF136">
    <property type="entry name" value="DISINTEGRIN AND METALLOPROTEINASE DOMAIN-CONTAINING PROTEIN 9"/>
    <property type="match status" value="1"/>
</dbReference>
<evidence type="ECO:0000313" key="6">
    <source>
        <dbReference type="Proteomes" id="UP000515159"/>
    </source>
</evidence>
<feature type="domain" description="Peptidase M12B" evidence="5">
    <location>
        <begin position="150"/>
        <end position="343"/>
    </location>
</feature>
<evidence type="ECO:0000256" key="2">
    <source>
        <dbReference type="PROSITE-ProRule" id="PRU00068"/>
    </source>
</evidence>
<dbReference type="Gene3D" id="4.10.70.10">
    <property type="entry name" value="Disintegrin domain"/>
    <property type="match status" value="1"/>
</dbReference>
<dbReference type="InterPro" id="IPR001590">
    <property type="entry name" value="Peptidase_M12B"/>
</dbReference>
<keyword evidence="1 3" id="KW-1015">Disulfide bond</keyword>
<dbReference type="KEGG" id="gsh:117362933"/>
<dbReference type="Pfam" id="PF01421">
    <property type="entry name" value="Reprolysin"/>
    <property type="match status" value="1"/>
</dbReference>
<dbReference type="SMART" id="SM00050">
    <property type="entry name" value="DISIN"/>
    <property type="match status" value="1"/>
</dbReference>
<feature type="active site" evidence="3">
    <location>
        <position position="286"/>
    </location>
</feature>
<protein>
    <submittedName>
        <fullName evidence="7">Disintegrin and metalloproteinase domain-containing protein 9-like</fullName>
    </submittedName>
</protein>
<dbReference type="Pfam" id="PF00200">
    <property type="entry name" value="Disintegrin"/>
    <property type="match status" value="1"/>
</dbReference>
<keyword evidence="6" id="KW-1185">Reference proteome</keyword>
<evidence type="ECO:0000313" key="7">
    <source>
        <dbReference type="RefSeq" id="XP_033805914.1"/>
    </source>
</evidence>
<dbReference type="RefSeq" id="XP_033805914.1">
    <property type="nucleotide sequence ID" value="XM_033950023.1"/>
</dbReference>
<keyword evidence="3" id="KW-0479">Metal-binding</keyword>
<organism evidence="6 7">
    <name type="scientific">Geotrypetes seraphini</name>
    <name type="common">Gaboon caecilian</name>
    <name type="synonym">Caecilia seraphini</name>
    <dbReference type="NCBI Taxonomy" id="260995"/>
    <lineage>
        <taxon>Eukaryota</taxon>
        <taxon>Metazoa</taxon>
        <taxon>Chordata</taxon>
        <taxon>Craniata</taxon>
        <taxon>Vertebrata</taxon>
        <taxon>Euteleostomi</taxon>
        <taxon>Amphibia</taxon>
        <taxon>Gymnophiona</taxon>
        <taxon>Geotrypetes</taxon>
    </lineage>
</organism>
<dbReference type="GO" id="GO:0005886">
    <property type="term" value="C:plasma membrane"/>
    <property type="evidence" value="ECO:0007669"/>
    <property type="project" value="TreeGrafter"/>
</dbReference>
<dbReference type="Proteomes" id="UP000515159">
    <property type="component" value="Chromosome 6"/>
</dbReference>
<feature type="binding site" evidence="3">
    <location>
        <position position="289"/>
    </location>
    <ligand>
        <name>Zn(2+)</name>
        <dbReference type="ChEBI" id="CHEBI:29105"/>
        <note>catalytic</note>
    </ligand>
</feature>
<evidence type="ECO:0000256" key="1">
    <source>
        <dbReference type="ARBA" id="ARBA00023157"/>
    </source>
</evidence>
<reference evidence="7" key="1">
    <citation type="submission" date="2025-08" db="UniProtKB">
        <authorList>
            <consortium name="RefSeq"/>
        </authorList>
    </citation>
    <scope>IDENTIFICATION</scope>
</reference>
<keyword evidence="3" id="KW-0862">Zinc</keyword>
<dbReference type="CDD" id="cd04269">
    <property type="entry name" value="ZnMc_adamalysin_II_like"/>
    <property type="match status" value="1"/>
</dbReference>
<dbReference type="PROSITE" id="PS50214">
    <property type="entry name" value="DISINTEGRIN_2"/>
    <property type="match status" value="1"/>
</dbReference>
<dbReference type="PROSITE" id="PS50215">
    <property type="entry name" value="ADAM_MEPRO"/>
    <property type="match status" value="1"/>
</dbReference>
<dbReference type="FunFam" id="4.10.70.10:FF:000001">
    <property type="entry name" value="Disintegrin and metalloproteinase domain-containing protein 22"/>
    <property type="match status" value="1"/>
</dbReference>
<feature type="binding site" evidence="3">
    <location>
        <position position="285"/>
    </location>
    <ligand>
        <name>Zn(2+)</name>
        <dbReference type="ChEBI" id="CHEBI:29105"/>
        <note>catalytic</note>
    </ligand>
</feature>
<dbReference type="GO" id="GO:0046872">
    <property type="term" value="F:metal ion binding"/>
    <property type="evidence" value="ECO:0007669"/>
    <property type="project" value="UniProtKB-KW"/>
</dbReference>
<dbReference type="InterPro" id="IPR024079">
    <property type="entry name" value="MetalloPept_cat_dom_sf"/>
</dbReference>
<dbReference type="PANTHER" id="PTHR11905">
    <property type="entry name" value="ADAM A DISINTEGRIN AND METALLOPROTEASE DOMAIN"/>
    <property type="match status" value="1"/>
</dbReference>
<feature type="binding site" evidence="3">
    <location>
        <position position="295"/>
    </location>
    <ligand>
        <name>Zn(2+)</name>
        <dbReference type="ChEBI" id="CHEBI:29105"/>
        <note>catalytic</note>
    </ligand>
</feature>
<dbReference type="InParanoid" id="A0A6P8R6V8"/>
<feature type="disulfide bond" evidence="3">
    <location>
        <begin position="302"/>
        <end position="307"/>
    </location>
</feature>
<dbReference type="GeneID" id="117362933"/>
<evidence type="ECO:0000256" key="3">
    <source>
        <dbReference type="PROSITE-ProRule" id="PRU00276"/>
    </source>
</evidence>
<comment type="caution">
    <text evidence="3">Lacks conserved residue(s) required for the propagation of feature annotation.</text>
</comment>
<sequence>MKYLFHTLSSRMSKSQVPFTVLCLALTMLSSIGHALTLNTSFYEVTIPKKLEPKDGRGIENDCYYQGYVEGIKGSIVALSTCSGLRGFLQTKTLNYGIQPMESSYNFQHLVYRMKDVDFENSTCGVETEITRMDMFITEPPISNIKERRRYVELALVIDYEWYSHRQKNTTMIVKEMVQLVYLVDAMYDTLNIDFVLLGIEIWTNESLIDIVQEVGEEVLMDFRQWTSQHFRDRMHYDEACLILNRKYAATIGMAYVGTICSRYSSVLFISFIYPLETVSVILAHETGHTLNMQHDSTRCNCPFDVCIMLPKLSSAIHFSECSIKRYTELISSTRADCTLNVPLPEKIFSLCGNKLVDRAEECDCGNEKECKADPCCRPHCMLKKGAQCTSGLCCKHCKFIKKGKPCRAPVSECDLTEYCSGVSATCPPDFYFLDGTPCNDGQSVCYNKTCYDPNRHCRELFGKRKF</sequence>
<dbReference type="SUPFAM" id="SSF57552">
    <property type="entry name" value="Blood coagulation inhibitor (disintegrin)"/>
    <property type="match status" value="1"/>
</dbReference>
<accession>A0A6P8R6V8</accession>
<dbReference type="InterPro" id="IPR036436">
    <property type="entry name" value="Disintegrin_dom_sf"/>
</dbReference>
<feature type="domain" description="Disintegrin" evidence="4">
    <location>
        <begin position="349"/>
        <end position="435"/>
    </location>
</feature>
<dbReference type="OrthoDB" id="5951731at2759"/>
<dbReference type="GO" id="GO:0006508">
    <property type="term" value="P:proteolysis"/>
    <property type="evidence" value="ECO:0007669"/>
    <property type="project" value="InterPro"/>
</dbReference>
<gene>
    <name evidence="7" type="primary">LOC117362933</name>
</gene>